<proteinExistence type="predicted"/>
<accession>A0AAD6P546</accession>
<evidence type="ECO:0000313" key="3">
    <source>
        <dbReference type="Proteomes" id="UP001162972"/>
    </source>
</evidence>
<dbReference type="EMBL" id="JAPFFJ010000011">
    <property type="protein sequence ID" value="KAJ6416969.1"/>
    <property type="molecule type" value="Genomic_DNA"/>
</dbReference>
<evidence type="ECO:0000313" key="2">
    <source>
        <dbReference type="EMBL" id="KAJ6416969.1"/>
    </source>
</evidence>
<dbReference type="Proteomes" id="UP001162972">
    <property type="component" value="Chromosome 11"/>
</dbReference>
<keyword evidence="1" id="KW-0732">Signal</keyword>
<reference evidence="2 3" key="1">
    <citation type="journal article" date="2023" name="Int. J. Mol. Sci.">
        <title>De Novo Assembly and Annotation of 11 Diverse Shrub Willow (Salix) Genomes Reveals Novel Gene Organization in Sex-Linked Regions.</title>
        <authorList>
            <person name="Hyden B."/>
            <person name="Feng K."/>
            <person name="Yates T.B."/>
            <person name="Jawdy S."/>
            <person name="Cereghino C."/>
            <person name="Smart L.B."/>
            <person name="Muchero W."/>
        </authorList>
    </citation>
    <scope>NUCLEOTIDE SEQUENCE [LARGE SCALE GENOMIC DNA]</scope>
    <source>
        <tissue evidence="2">Shoot tip</tissue>
    </source>
</reference>
<keyword evidence="3" id="KW-1185">Reference proteome</keyword>
<feature type="chain" id="PRO_5042297693" evidence="1">
    <location>
        <begin position="16"/>
        <end position="84"/>
    </location>
</feature>
<gene>
    <name evidence="2" type="ORF">OIU84_002786</name>
</gene>
<dbReference type="AlphaFoldDB" id="A0AAD6P546"/>
<name>A0AAD6P546_9ROSI</name>
<evidence type="ECO:0000256" key="1">
    <source>
        <dbReference type="SAM" id="SignalP"/>
    </source>
</evidence>
<sequence length="84" mass="9236">MFMVLSAIHLPGTATMQCVCYCYLNKKSRKCHSCTELQWDDHGIPACQGKSFKDTGEATIRSPGIALSNESQRQTLGLRGTPLC</sequence>
<feature type="signal peptide" evidence="1">
    <location>
        <begin position="1"/>
        <end position="15"/>
    </location>
</feature>
<protein>
    <submittedName>
        <fullName evidence="2">Uncharacterized protein</fullName>
    </submittedName>
</protein>
<comment type="caution">
    <text evidence="2">The sequence shown here is derived from an EMBL/GenBank/DDBJ whole genome shotgun (WGS) entry which is preliminary data.</text>
</comment>
<organism evidence="2 3">
    <name type="scientific">Salix udensis</name>
    <dbReference type="NCBI Taxonomy" id="889485"/>
    <lineage>
        <taxon>Eukaryota</taxon>
        <taxon>Viridiplantae</taxon>
        <taxon>Streptophyta</taxon>
        <taxon>Embryophyta</taxon>
        <taxon>Tracheophyta</taxon>
        <taxon>Spermatophyta</taxon>
        <taxon>Magnoliopsida</taxon>
        <taxon>eudicotyledons</taxon>
        <taxon>Gunneridae</taxon>
        <taxon>Pentapetalae</taxon>
        <taxon>rosids</taxon>
        <taxon>fabids</taxon>
        <taxon>Malpighiales</taxon>
        <taxon>Salicaceae</taxon>
        <taxon>Saliceae</taxon>
        <taxon>Salix</taxon>
    </lineage>
</organism>